<gene>
    <name evidence="1" type="ORF">g.58509</name>
</gene>
<protein>
    <submittedName>
        <fullName evidence="1">Uncharacterized protein</fullName>
    </submittedName>
</protein>
<proteinExistence type="predicted"/>
<dbReference type="SUPFAM" id="SSF50978">
    <property type="entry name" value="WD40 repeat-like"/>
    <property type="match status" value="1"/>
</dbReference>
<feature type="non-terminal residue" evidence="1">
    <location>
        <position position="1"/>
    </location>
</feature>
<accession>A0A1B6I601</accession>
<dbReference type="AlphaFoldDB" id="A0A1B6I601"/>
<feature type="non-terminal residue" evidence="1">
    <location>
        <position position="116"/>
    </location>
</feature>
<name>A0A1B6I601_9HEMI</name>
<sequence>SKILDDHLHDVKGCRFYERRLYSWSYDNTVKMYELFCLDHSWELAQSIDLGSIVWNVVFLGGRMYAMLHDGRAVRLRMEDALWRVEKDVLLSAYPLMASCAADGHVAAVCNRSCLA</sequence>
<organism evidence="1">
    <name type="scientific">Homalodisca liturata</name>
    <dbReference type="NCBI Taxonomy" id="320908"/>
    <lineage>
        <taxon>Eukaryota</taxon>
        <taxon>Metazoa</taxon>
        <taxon>Ecdysozoa</taxon>
        <taxon>Arthropoda</taxon>
        <taxon>Hexapoda</taxon>
        <taxon>Insecta</taxon>
        <taxon>Pterygota</taxon>
        <taxon>Neoptera</taxon>
        <taxon>Paraneoptera</taxon>
        <taxon>Hemiptera</taxon>
        <taxon>Auchenorrhyncha</taxon>
        <taxon>Membracoidea</taxon>
        <taxon>Cicadellidae</taxon>
        <taxon>Cicadellinae</taxon>
        <taxon>Proconiini</taxon>
        <taxon>Homalodisca</taxon>
    </lineage>
</organism>
<dbReference type="EMBL" id="GECU01025363">
    <property type="protein sequence ID" value="JAS82343.1"/>
    <property type="molecule type" value="Transcribed_RNA"/>
</dbReference>
<evidence type="ECO:0000313" key="1">
    <source>
        <dbReference type="EMBL" id="JAS82343.1"/>
    </source>
</evidence>
<reference evidence="1" key="1">
    <citation type="submission" date="2015-11" db="EMBL/GenBank/DDBJ databases">
        <title>De novo transcriptome assembly of four potential Pierce s Disease insect vectors from Arizona vineyards.</title>
        <authorList>
            <person name="Tassone E.E."/>
        </authorList>
    </citation>
    <scope>NUCLEOTIDE SEQUENCE</scope>
</reference>
<dbReference type="InterPro" id="IPR036322">
    <property type="entry name" value="WD40_repeat_dom_sf"/>
</dbReference>